<feature type="signal peptide" evidence="1">
    <location>
        <begin position="1"/>
        <end position="22"/>
    </location>
</feature>
<dbReference type="SUPFAM" id="SSF54001">
    <property type="entry name" value="Cysteine proteinases"/>
    <property type="match status" value="1"/>
</dbReference>
<evidence type="ECO:0000313" key="3">
    <source>
        <dbReference type="EMBL" id="AYL96617.1"/>
    </source>
</evidence>
<dbReference type="SMART" id="SM00645">
    <property type="entry name" value="Pept_C1"/>
    <property type="match status" value="1"/>
</dbReference>
<dbReference type="InterPro" id="IPR046020">
    <property type="entry name" value="DUF5977"/>
</dbReference>
<dbReference type="AlphaFoldDB" id="A0A494VMQ3"/>
<dbReference type="KEGG" id="muh:HYN43_015500"/>
<organism evidence="3 4">
    <name type="scientific">Mucilaginibacter celer</name>
    <dbReference type="NCBI Taxonomy" id="2305508"/>
    <lineage>
        <taxon>Bacteria</taxon>
        <taxon>Pseudomonadati</taxon>
        <taxon>Bacteroidota</taxon>
        <taxon>Sphingobacteriia</taxon>
        <taxon>Sphingobacteriales</taxon>
        <taxon>Sphingobacteriaceae</taxon>
        <taxon>Mucilaginibacter</taxon>
    </lineage>
</organism>
<dbReference type="InterPro" id="IPR000668">
    <property type="entry name" value="Peptidase_C1A_C"/>
</dbReference>
<protein>
    <recommendedName>
        <fullName evidence="2">Peptidase C1A papain C-terminal domain-containing protein</fullName>
    </recommendedName>
</protein>
<gene>
    <name evidence="3" type="ORF">HYN43_015500</name>
</gene>
<proteinExistence type="predicted"/>
<evidence type="ECO:0000313" key="4">
    <source>
        <dbReference type="Proteomes" id="UP000270046"/>
    </source>
</evidence>
<keyword evidence="4" id="KW-1185">Reference proteome</keyword>
<dbReference type="GO" id="GO:0008234">
    <property type="term" value="F:cysteine-type peptidase activity"/>
    <property type="evidence" value="ECO:0007669"/>
    <property type="project" value="InterPro"/>
</dbReference>
<sequence>MINKTKIYIAIALLLVAGACKKNQTVNNADRPVKTETHGMGAILDHDAFLHAPKVDIAAIKASLKANGITPKFELRVAGKQQVETINPNTTPPSSVVLLHPTPGDQGNTNTCVSWSLGYAAKQVLDLTWQSSTADAGQRSGWYIYNKLYATGLSGIGCSAGDLPPYSGNGLTSGSGLDCVKNYGVASATAQPSFAACSPAPTTAANTSAATDKVASYAAVTSYYDIKQLVAAGLPVYFAFRFYEDFRTAFNSGTTWSTLNSPSAGLGHAVCVIGYDDAKSAFLVQNSWGTIFGDSTYPGCVWVTYNVISTLLAQGGSTGGESYVMQPFSTTATHVYYNTAQSRGFTPSCSVGVGTGQAIYTVPANTYWSPVSVAAANAIAQNDINNNGQTYANSHGTCTPTTITVTLNRSTSISGTYSIQFSGAPGTYQKPFNPGTTTVTVPAGIYQVGIFPIGGSTASHSYSGSTCTMNYGSSGTSATFNNVLMNCGNPATFSIN</sequence>
<accession>A0A494VMQ3</accession>
<dbReference type="Gene3D" id="3.90.70.10">
    <property type="entry name" value="Cysteine proteinases"/>
    <property type="match status" value="1"/>
</dbReference>
<dbReference type="InterPro" id="IPR038765">
    <property type="entry name" value="Papain-like_cys_pep_sf"/>
</dbReference>
<dbReference type="Proteomes" id="UP000270046">
    <property type="component" value="Chromosome"/>
</dbReference>
<dbReference type="Pfam" id="PF19404">
    <property type="entry name" value="DUF5977"/>
    <property type="match status" value="1"/>
</dbReference>
<evidence type="ECO:0000256" key="1">
    <source>
        <dbReference type="SAM" id="SignalP"/>
    </source>
</evidence>
<dbReference type="OrthoDB" id="3648721at2"/>
<dbReference type="EMBL" id="CP032869">
    <property type="protein sequence ID" value="AYL96617.1"/>
    <property type="molecule type" value="Genomic_DNA"/>
</dbReference>
<dbReference type="RefSeq" id="WP_119410213.1">
    <property type="nucleotide sequence ID" value="NZ_CP032869.1"/>
</dbReference>
<name>A0A494VMQ3_9SPHI</name>
<dbReference type="Pfam" id="PF00112">
    <property type="entry name" value="Peptidase_C1"/>
    <property type="match status" value="1"/>
</dbReference>
<keyword evidence="1" id="KW-0732">Signal</keyword>
<dbReference type="GO" id="GO:0006508">
    <property type="term" value="P:proteolysis"/>
    <property type="evidence" value="ECO:0007669"/>
    <property type="project" value="InterPro"/>
</dbReference>
<dbReference type="CDD" id="cd02619">
    <property type="entry name" value="Peptidase_C1"/>
    <property type="match status" value="1"/>
</dbReference>
<evidence type="ECO:0000259" key="2">
    <source>
        <dbReference type="SMART" id="SM00645"/>
    </source>
</evidence>
<feature type="domain" description="Peptidase C1A papain C-terminal" evidence="2">
    <location>
        <begin position="92"/>
        <end position="310"/>
    </location>
</feature>
<dbReference type="PROSITE" id="PS00639">
    <property type="entry name" value="THIOL_PROTEASE_HIS"/>
    <property type="match status" value="1"/>
</dbReference>
<feature type="chain" id="PRO_5019728066" description="Peptidase C1A papain C-terminal domain-containing protein" evidence="1">
    <location>
        <begin position="23"/>
        <end position="496"/>
    </location>
</feature>
<reference evidence="3 4" key="1">
    <citation type="submission" date="2018-10" db="EMBL/GenBank/DDBJ databases">
        <title>Genome sequencing of Mucilaginibacter sp. HYN0043.</title>
        <authorList>
            <person name="Kim M."/>
            <person name="Yi H."/>
        </authorList>
    </citation>
    <scope>NUCLEOTIDE SEQUENCE [LARGE SCALE GENOMIC DNA]</scope>
    <source>
        <strain evidence="3 4">HYN0043</strain>
    </source>
</reference>
<dbReference type="InterPro" id="IPR025660">
    <property type="entry name" value="Pept_his_AS"/>
</dbReference>
<dbReference type="PROSITE" id="PS51257">
    <property type="entry name" value="PROKAR_LIPOPROTEIN"/>
    <property type="match status" value="1"/>
</dbReference>